<reference evidence="1 2" key="1">
    <citation type="journal article" date="2016" name="Mol. Biol. Evol.">
        <title>Comparative Genomics of Early-Diverging Mushroom-Forming Fungi Provides Insights into the Origins of Lignocellulose Decay Capabilities.</title>
        <authorList>
            <person name="Nagy L.G."/>
            <person name="Riley R."/>
            <person name="Tritt A."/>
            <person name="Adam C."/>
            <person name="Daum C."/>
            <person name="Floudas D."/>
            <person name="Sun H."/>
            <person name="Yadav J.S."/>
            <person name="Pangilinan J."/>
            <person name="Larsson K.H."/>
            <person name="Matsuura K."/>
            <person name="Barry K."/>
            <person name="Labutti K."/>
            <person name="Kuo R."/>
            <person name="Ohm R.A."/>
            <person name="Bhattacharya S.S."/>
            <person name="Shirouzu T."/>
            <person name="Yoshinaga Y."/>
            <person name="Martin F.M."/>
            <person name="Grigoriev I.V."/>
            <person name="Hibbett D.S."/>
        </authorList>
    </citation>
    <scope>NUCLEOTIDE SEQUENCE [LARGE SCALE GENOMIC DNA]</scope>
    <source>
        <strain evidence="1 2">HHB12029</strain>
    </source>
</reference>
<dbReference type="InParanoid" id="A0A165K633"/>
<dbReference type="SUPFAM" id="SSF56112">
    <property type="entry name" value="Protein kinase-like (PK-like)"/>
    <property type="match status" value="1"/>
</dbReference>
<evidence type="ECO:0008006" key="3">
    <source>
        <dbReference type="Google" id="ProtNLM"/>
    </source>
</evidence>
<accession>A0A165K633</accession>
<dbReference type="OrthoDB" id="3270233at2759"/>
<evidence type="ECO:0000313" key="2">
    <source>
        <dbReference type="Proteomes" id="UP000077266"/>
    </source>
</evidence>
<proteinExistence type="predicted"/>
<protein>
    <recommendedName>
        <fullName evidence="3">Protein kinase domain-containing protein</fullName>
    </recommendedName>
</protein>
<dbReference type="Gene3D" id="1.10.510.10">
    <property type="entry name" value="Transferase(Phosphotransferase) domain 1"/>
    <property type="match status" value="1"/>
</dbReference>
<evidence type="ECO:0000313" key="1">
    <source>
        <dbReference type="EMBL" id="KZV95852.1"/>
    </source>
</evidence>
<dbReference type="STRING" id="1314781.A0A165K633"/>
<dbReference type="EMBL" id="KV425950">
    <property type="protein sequence ID" value="KZV95852.1"/>
    <property type="molecule type" value="Genomic_DNA"/>
</dbReference>
<organism evidence="1 2">
    <name type="scientific">Exidia glandulosa HHB12029</name>
    <dbReference type="NCBI Taxonomy" id="1314781"/>
    <lineage>
        <taxon>Eukaryota</taxon>
        <taxon>Fungi</taxon>
        <taxon>Dikarya</taxon>
        <taxon>Basidiomycota</taxon>
        <taxon>Agaricomycotina</taxon>
        <taxon>Agaricomycetes</taxon>
        <taxon>Auriculariales</taxon>
        <taxon>Exidiaceae</taxon>
        <taxon>Exidia</taxon>
    </lineage>
</organism>
<dbReference type="InterPro" id="IPR011009">
    <property type="entry name" value="Kinase-like_dom_sf"/>
</dbReference>
<name>A0A165K633_EXIGL</name>
<gene>
    <name evidence="1" type="ORF">EXIGLDRAFT_734341</name>
</gene>
<dbReference type="AlphaFoldDB" id="A0A165K633"/>
<sequence>MRTVRARCGDIVPEAYGVFGFADWDGGYLVQAWCGTALEDFDSLSGSDKEKLMSMFKTLHRQGIEHGDVEPRNVVRDPSSGKLTIIDLAMANVQHRCSDSCEELESLASRL</sequence>
<keyword evidence="2" id="KW-1185">Reference proteome</keyword>
<dbReference type="Proteomes" id="UP000077266">
    <property type="component" value="Unassembled WGS sequence"/>
</dbReference>